<dbReference type="InterPro" id="IPR047640">
    <property type="entry name" value="RpiR-like"/>
</dbReference>
<name>A0AB39U7H1_9BIFI</name>
<dbReference type="GO" id="GO:0097367">
    <property type="term" value="F:carbohydrate derivative binding"/>
    <property type="evidence" value="ECO:0007669"/>
    <property type="project" value="InterPro"/>
</dbReference>
<dbReference type="Pfam" id="PF01418">
    <property type="entry name" value="HTH_6"/>
    <property type="match status" value="1"/>
</dbReference>
<dbReference type="Gene3D" id="1.10.10.10">
    <property type="entry name" value="Winged helix-like DNA-binding domain superfamily/Winged helix DNA-binding domain"/>
    <property type="match status" value="1"/>
</dbReference>
<reference evidence="2" key="1">
    <citation type="submission" date="2023-07" db="EMBL/GenBank/DDBJ databases">
        <title>Bifidobacterium aquikefiriaerophilum sp. nov. and Bifidobacterium eccum sp. nov., isolated from water kefir.</title>
        <authorList>
            <person name="Breselge S."/>
            <person name="Bellassi P."/>
            <person name="Barcenilla C."/>
            <person name="Alvarez-Ordonez A."/>
            <person name="Morelli L."/>
            <person name="Cotter P.D."/>
        </authorList>
    </citation>
    <scope>NUCLEOTIDE SEQUENCE</scope>
    <source>
        <strain evidence="2">WK041_4_12</strain>
    </source>
</reference>
<dbReference type="Gene3D" id="3.40.50.10490">
    <property type="entry name" value="Glucose-6-phosphate isomerase like protein, domain 1"/>
    <property type="match status" value="1"/>
</dbReference>
<dbReference type="InterPro" id="IPR036388">
    <property type="entry name" value="WH-like_DNA-bd_sf"/>
</dbReference>
<dbReference type="PROSITE" id="PS51071">
    <property type="entry name" value="HTH_RPIR"/>
    <property type="match status" value="1"/>
</dbReference>
<dbReference type="PANTHER" id="PTHR30514:SF18">
    <property type="entry name" value="RPIR-FAMILY TRANSCRIPTIONAL REGULATOR"/>
    <property type="match status" value="1"/>
</dbReference>
<proteinExistence type="predicted"/>
<accession>A0AB39U7H1</accession>
<dbReference type="Pfam" id="PF01380">
    <property type="entry name" value="SIS"/>
    <property type="match status" value="1"/>
</dbReference>
<dbReference type="GO" id="GO:1901135">
    <property type="term" value="P:carbohydrate derivative metabolic process"/>
    <property type="evidence" value="ECO:0007669"/>
    <property type="project" value="InterPro"/>
</dbReference>
<dbReference type="SUPFAM" id="SSF53697">
    <property type="entry name" value="SIS domain"/>
    <property type="match status" value="1"/>
</dbReference>
<dbReference type="AlphaFoldDB" id="A0AB39U7H1"/>
<dbReference type="InterPro" id="IPR046348">
    <property type="entry name" value="SIS_dom_sf"/>
</dbReference>
<dbReference type="InterPro" id="IPR000281">
    <property type="entry name" value="HTH_RpiR"/>
</dbReference>
<dbReference type="EMBL" id="CP129674">
    <property type="protein sequence ID" value="XDS44898.1"/>
    <property type="molecule type" value="Genomic_DNA"/>
</dbReference>
<protein>
    <submittedName>
        <fullName evidence="2">MurR/RpiR family transcriptional regulator</fullName>
    </submittedName>
</protein>
<feature type="domain" description="HTH rpiR-type" evidence="1">
    <location>
        <begin position="1"/>
        <end position="77"/>
    </location>
</feature>
<dbReference type="GO" id="GO:0003700">
    <property type="term" value="F:DNA-binding transcription factor activity"/>
    <property type="evidence" value="ECO:0007669"/>
    <property type="project" value="InterPro"/>
</dbReference>
<sequence>MSIVERIQNHYDSLTAAEQDAATFILGHLSDALLLNSAELSKLSKVSQPTLSRLYRKIGFRNAAEFKRDIRRHHQPGSPEFLSQGETTTGLLVDHMNNDIAALQHTFSRLDNAMMDRIAQSIMKARNVAVIGLRNNYPMALHLREQLMQSRARVQALPEPGQSLAEEIVDLNEEDVAILCGARRRTAVFHNLAATLAEQHVQLIIIGDSTVRRTALETDAEFIETDLHSHVLSSYTAVFSVLALIAEYVATSAQQGANVDASRSRIETINERFDKLKELENYASHR</sequence>
<dbReference type="GO" id="GO:0003677">
    <property type="term" value="F:DNA binding"/>
    <property type="evidence" value="ECO:0007669"/>
    <property type="project" value="InterPro"/>
</dbReference>
<dbReference type="RefSeq" id="WP_369344444.1">
    <property type="nucleotide sequence ID" value="NZ_CP129674.1"/>
</dbReference>
<dbReference type="InterPro" id="IPR001347">
    <property type="entry name" value="SIS_dom"/>
</dbReference>
<evidence type="ECO:0000313" key="2">
    <source>
        <dbReference type="EMBL" id="XDS44898.1"/>
    </source>
</evidence>
<dbReference type="PANTHER" id="PTHR30514">
    <property type="entry name" value="GLUCOKINASE"/>
    <property type="match status" value="1"/>
</dbReference>
<dbReference type="SUPFAM" id="SSF46689">
    <property type="entry name" value="Homeodomain-like"/>
    <property type="match status" value="1"/>
</dbReference>
<evidence type="ECO:0000259" key="1">
    <source>
        <dbReference type="PROSITE" id="PS51071"/>
    </source>
</evidence>
<gene>
    <name evidence="2" type="ORF">QN215_01840</name>
</gene>
<dbReference type="KEGG" id="baqk:QN215_01840"/>
<dbReference type="InterPro" id="IPR009057">
    <property type="entry name" value="Homeodomain-like_sf"/>
</dbReference>
<organism evidence="2">
    <name type="scientific">Bifidobacterium aquikefiricola</name>
    <dbReference type="NCBI Taxonomy" id="3059038"/>
    <lineage>
        <taxon>Bacteria</taxon>
        <taxon>Bacillati</taxon>
        <taxon>Actinomycetota</taxon>
        <taxon>Actinomycetes</taxon>
        <taxon>Bifidobacteriales</taxon>
        <taxon>Bifidobacteriaceae</taxon>
        <taxon>Bifidobacterium</taxon>
    </lineage>
</organism>